<evidence type="ECO:0008006" key="6">
    <source>
        <dbReference type="Google" id="ProtNLM"/>
    </source>
</evidence>
<evidence type="ECO:0000313" key="4">
    <source>
        <dbReference type="EMBL" id="KAA1176247.1"/>
    </source>
</evidence>
<dbReference type="PANTHER" id="PTHR10199:SF119">
    <property type="entry name" value="RE20510P"/>
    <property type="match status" value="1"/>
</dbReference>
<feature type="chain" id="PRO_5022862288" description="Thrombospondin" evidence="3">
    <location>
        <begin position="24"/>
        <end position="470"/>
    </location>
</feature>
<dbReference type="GO" id="GO:0005509">
    <property type="term" value="F:calcium ion binding"/>
    <property type="evidence" value="ECO:0007669"/>
    <property type="project" value="InterPro"/>
</dbReference>
<reference evidence="4 5" key="1">
    <citation type="submission" date="2019-08" db="EMBL/GenBank/DDBJ databases">
        <title>Marinobacter ZYF650 sp. nov., a marine bacterium isolated from seawater of the Mariana trench.</title>
        <authorList>
            <person name="Ahmad W."/>
        </authorList>
    </citation>
    <scope>NUCLEOTIDE SEQUENCE [LARGE SCALE GENOMIC DNA]</scope>
    <source>
        <strain evidence="4 5">ZYF650</strain>
    </source>
</reference>
<keyword evidence="2" id="KW-0106">Calcium</keyword>
<dbReference type="Gene3D" id="4.10.1080.10">
    <property type="entry name" value="TSP type-3 repeat"/>
    <property type="match status" value="2"/>
</dbReference>
<protein>
    <recommendedName>
        <fullName evidence="6">Thrombospondin</fullName>
    </recommendedName>
</protein>
<dbReference type="PANTHER" id="PTHR10199">
    <property type="entry name" value="THROMBOSPONDIN"/>
    <property type="match status" value="1"/>
</dbReference>
<dbReference type="GO" id="GO:0007155">
    <property type="term" value="P:cell adhesion"/>
    <property type="evidence" value="ECO:0007669"/>
    <property type="project" value="InterPro"/>
</dbReference>
<dbReference type="RefSeq" id="WP_149598874.1">
    <property type="nucleotide sequence ID" value="NZ_VTUU01000001.1"/>
</dbReference>
<dbReference type="InterPro" id="IPR003367">
    <property type="entry name" value="Thrombospondin_3-like_rpt"/>
</dbReference>
<feature type="signal peptide" evidence="3">
    <location>
        <begin position="1"/>
        <end position="23"/>
    </location>
</feature>
<keyword evidence="1 3" id="KW-0732">Signal</keyword>
<name>A0A5B0VNW2_9GAMM</name>
<dbReference type="InterPro" id="IPR028974">
    <property type="entry name" value="TSP_type-3_rpt"/>
</dbReference>
<keyword evidence="5" id="KW-1185">Reference proteome</keyword>
<gene>
    <name evidence="4" type="ORF">FWJ25_03695</name>
</gene>
<evidence type="ECO:0000256" key="1">
    <source>
        <dbReference type="ARBA" id="ARBA00022729"/>
    </source>
</evidence>
<dbReference type="FunFam" id="4.10.1080.10:FF:000001">
    <property type="entry name" value="Thrombospondin 3"/>
    <property type="match status" value="1"/>
</dbReference>
<dbReference type="InterPro" id="IPR017897">
    <property type="entry name" value="Thrombospondin_3_rpt"/>
</dbReference>
<evidence type="ECO:0000313" key="5">
    <source>
        <dbReference type="Proteomes" id="UP000323161"/>
    </source>
</evidence>
<comment type="caution">
    <text evidence="4">The sequence shown here is derived from an EMBL/GenBank/DDBJ whole genome shotgun (WGS) entry which is preliminary data.</text>
</comment>
<dbReference type="PROSITE" id="PS51234">
    <property type="entry name" value="TSP3"/>
    <property type="match status" value="1"/>
</dbReference>
<dbReference type="Proteomes" id="UP000323161">
    <property type="component" value="Unassembled WGS sequence"/>
</dbReference>
<organism evidence="4 5">
    <name type="scientific">Marinobacter salinexigens</name>
    <dbReference type="NCBI Taxonomy" id="2919747"/>
    <lineage>
        <taxon>Bacteria</taxon>
        <taxon>Pseudomonadati</taxon>
        <taxon>Pseudomonadota</taxon>
        <taxon>Gammaproteobacteria</taxon>
        <taxon>Pseudomonadales</taxon>
        <taxon>Marinobacteraceae</taxon>
        <taxon>Marinobacter</taxon>
    </lineage>
</organism>
<dbReference type="PROSITE" id="PS51257">
    <property type="entry name" value="PROKAR_LIPOPROTEIN"/>
    <property type="match status" value="1"/>
</dbReference>
<dbReference type="AlphaFoldDB" id="A0A5B0VNW2"/>
<dbReference type="EMBL" id="VTUU01000001">
    <property type="protein sequence ID" value="KAA1176247.1"/>
    <property type="molecule type" value="Genomic_DNA"/>
</dbReference>
<dbReference type="SUPFAM" id="SSF103647">
    <property type="entry name" value="TSP type-3 repeat"/>
    <property type="match status" value="2"/>
</dbReference>
<dbReference type="Pfam" id="PF02412">
    <property type="entry name" value="TSP_3"/>
    <property type="match status" value="5"/>
</dbReference>
<evidence type="ECO:0000256" key="3">
    <source>
        <dbReference type="SAM" id="SignalP"/>
    </source>
</evidence>
<evidence type="ECO:0000256" key="2">
    <source>
        <dbReference type="ARBA" id="ARBA00022837"/>
    </source>
</evidence>
<sequence>MNGSNYKWSAALLFALVVGLAGCTSDGDAVVEGSGSDVAGDTQTFDTDGDGVLNNADSCPTVANSGVDADADGIDDACDTNIGTSSDTDGDGVLNSEDNCPTVANADQTNTDSDLYGDACDGDDDGDGVGDASDNCPLVANQSQADLDGDGIGDACDTDIDGDGTNNDSDACPYVEGNDAALCDGTVDTDGDGIPDVYPNVEPYITDGVVGDAWDNCPADVNPGQEDLDGDGVGDVCDTDTDGDGIDNENALGQPLDNCPLVVNADQADTDGDGIGDACDLVNDAEYACGIDGEQFTPMLASDEDVTASASSDLSDCLLGIGLICDVQSPTNVVDADLANVATMRNTDLLGLSTVRLRVAATTGFAYPASNAIGIAFNESAQVLQADLIGGNLIVRTKLNGVTQEESSGDGILDLDLLGASGVLGGTDTAFLVFQTDRRFDSVEVEFAPSLLSLLNEVNVQAVCASKTDL</sequence>
<accession>A0A5B0VNW2</accession>
<proteinExistence type="predicted"/>